<dbReference type="InterPro" id="IPR001647">
    <property type="entry name" value="HTH_TetR"/>
</dbReference>
<dbReference type="OrthoDB" id="3210235at2"/>
<dbReference type="SUPFAM" id="SSF46689">
    <property type="entry name" value="Homeodomain-like"/>
    <property type="match status" value="1"/>
</dbReference>
<dbReference type="InterPro" id="IPR009057">
    <property type="entry name" value="Homeodomain-like_sf"/>
</dbReference>
<dbReference type="InterPro" id="IPR023772">
    <property type="entry name" value="DNA-bd_HTH_TetR-type_CS"/>
</dbReference>
<keyword evidence="1 2" id="KW-0238">DNA-binding</keyword>
<dbReference type="EMBL" id="BJMM01000024">
    <property type="protein sequence ID" value="GEB51854.1"/>
    <property type="molecule type" value="Genomic_DNA"/>
</dbReference>
<proteinExistence type="predicted"/>
<dbReference type="PROSITE" id="PS01081">
    <property type="entry name" value="HTH_TETR_1"/>
    <property type="match status" value="1"/>
</dbReference>
<evidence type="ECO:0000256" key="2">
    <source>
        <dbReference type="PROSITE-ProRule" id="PRU00335"/>
    </source>
</evidence>
<reference evidence="4 5" key="1">
    <citation type="submission" date="2019-06" db="EMBL/GenBank/DDBJ databases">
        <title>Whole genome shotgun sequence of Streptomyces cacaoi subsp. cacaoi NBRC 12748.</title>
        <authorList>
            <person name="Hosoyama A."/>
            <person name="Uohara A."/>
            <person name="Ohji S."/>
            <person name="Ichikawa N."/>
        </authorList>
    </citation>
    <scope>NUCLEOTIDE SEQUENCE [LARGE SCALE GENOMIC DNA]</scope>
    <source>
        <strain evidence="4 5">NBRC 12748</strain>
    </source>
</reference>
<dbReference type="PANTHER" id="PTHR30055">
    <property type="entry name" value="HTH-TYPE TRANSCRIPTIONAL REGULATOR RUTR"/>
    <property type="match status" value="1"/>
</dbReference>
<protein>
    <submittedName>
        <fullName evidence="4">TetR family transcriptional regulator</fullName>
    </submittedName>
</protein>
<comment type="caution">
    <text evidence="4">The sequence shown here is derived from an EMBL/GenBank/DDBJ whole genome shotgun (WGS) entry which is preliminary data.</text>
</comment>
<evidence type="ECO:0000256" key="1">
    <source>
        <dbReference type="ARBA" id="ARBA00023125"/>
    </source>
</evidence>
<dbReference type="InterPro" id="IPR036271">
    <property type="entry name" value="Tet_transcr_reg_TetR-rel_C_sf"/>
</dbReference>
<keyword evidence="5" id="KW-1185">Reference proteome</keyword>
<dbReference type="PROSITE" id="PS50977">
    <property type="entry name" value="HTH_TETR_2"/>
    <property type="match status" value="1"/>
</dbReference>
<evidence type="ECO:0000313" key="5">
    <source>
        <dbReference type="Proteomes" id="UP000319210"/>
    </source>
</evidence>
<evidence type="ECO:0000313" key="4">
    <source>
        <dbReference type="EMBL" id="GEB51854.1"/>
    </source>
</evidence>
<dbReference type="PRINTS" id="PR00455">
    <property type="entry name" value="HTHTETR"/>
</dbReference>
<dbReference type="GO" id="GO:0003700">
    <property type="term" value="F:DNA-binding transcription factor activity"/>
    <property type="evidence" value="ECO:0007669"/>
    <property type="project" value="TreeGrafter"/>
</dbReference>
<sequence>MSADRPERRRDAAATRRALVDAAAALFADRGYERTTVRDIAARAGVNQALLFRYFGSKQLLFNEVTAIAGLRRMRETPPEELLETALRGLLATGPGPASEVGEGARRDRALEAFLRSTGGDAATRTGRLLGQEYAAVLATLTDADDAALRSDLILAWLLGIGLTRNVVRQEALAGADPEEVCDLVLRAARTMLEKLPPRQEPEP</sequence>
<dbReference type="RefSeq" id="WP_030889578.1">
    <property type="nucleotide sequence ID" value="NZ_BJMM01000024.1"/>
</dbReference>
<dbReference type="AlphaFoldDB" id="A0A4Y3R2Z3"/>
<dbReference type="Pfam" id="PF00440">
    <property type="entry name" value="TetR_N"/>
    <property type="match status" value="1"/>
</dbReference>
<dbReference type="PANTHER" id="PTHR30055:SF235">
    <property type="entry name" value="TRANSCRIPTIONAL REGULATORY PROTEIN"/>
    <property type="match status" value="1"/>
</dbReference>
<dbReference type="Proteomes" id="UP000319210">
    <property type="component" value="Unassembled WGS sequence"/>
</dbReference>
<dbReference type="InterPro" id="IPR041678">
    <property type="entry name" value="TetR_C_16"/>
</dbReference>
<accession>A0A4Y3R2Z3</accession>
<dbReference type="SUPFAM" id="SSF48498">
    <property type="entry name" value="Tetracyclin repressor-like, C-terminal domain"/>
    <property type="match status" value="1"/>
</dbReference>
<dbReference type="Gene3D" id="1.10.10.60">
    <property type="entry name" value="Homeodomain-like"/>
    <property type="match status" value="1"/>
</dbReference>
<name>A0A4Y3R2Z3_STRCI</name>
<dbReference type="GO" id="GO:0000976">
    <property type="term" value="F:transcription cis-regulatory region binding"/>
    <property type="evidence" value="ECO:0007669"/>
    <property type="project" value="TreeGrafter"/>
</dbReference>
<dbReference type="Gene3D" id="1.10.357.10">
    <property type="entry name" value="Tetracycline Repressor, domain 2"/>
    <property type="match status" value="1"/>
</dbReference>
<feature type="domain" description="HTH tetR-type" evidence="3">
    <location>
        <begin position="13"/>
        <end position="73"/>
    </location>
</feature>
<dbReference type="InterPro" id="IPR050109">
    <property type="entry name" value="HTH-type_TetR-like_transc_reg"/>
</dbReference>
<feature type="DNA-binding region" description="H-T-H motif" evidence="2">
    <location>
        <begin position="36"/>
        <end position="55"/>
    </location>
</feature>
<organism evidence="4 5">
    <name type="scientific">Streptomyces cacaoi</name>
    <dbReference type="NCBI Taxonomy" id="1898"/>
    <lineage>
        <taxon>Bacteria</taxon>
        <taxon>Bacillati</taxon>
        <taxon>Actinomycetota</taxon>
        <taxon>Actinomycetes</taxon>
        <taxon>Kitasatosporales</taxon>
        <taxon>Streptomycetaceae</taxon>
        <taxon>Streptomyces</taxon>
    </lineage>
</organism>
<evidence type="ECO:0000259" key="3">
    <source>
        <dbReference type="PROSITE" id="PS50977"/>
    </source>
</evidence>
<gene>
    <name evidence="4" type="ORF">SCA03_44050</name>
</gene>
<dbReference type="Pfam" id="PF17920">
    <property type="entry name" value="TetR_C_16"/>
    <property type="match status" value="1"/>
</dbReference>